<sequence>MDCLFLCCSCVSILFRLFLSLANRRSYDNLQPYAACSSTCEHLFPYPDLLTALSTPFDILERRKFHIPPDDTFPPVKPSVFCRGTYNMSIRSRLH</sequence>
<evidence type="ECO:0000256" key="1">
    <source>
        <dbReference type="SAM" id="SignalP"/>
    </source>
</evidence>
<keyword evidence="3" id="KW-1185">Reference proteome</keyword>
<dbReference type="EMBL" id="MU128911">
    <property type="protein sequence ID" value="KAF9520499.1"/>
    <property type="molecule type" value="Genomic_DNA"/>
</dbReference>
<evidence type="ECO:0000313" key="2">
    <source>
        <dbReference type="EMBL" id="KAF9520499.1"/>
    </source>
</evidence>
<organism evidence="2 3">
    <name type="scientific">Hydnum rufescens UP504</name>
    <dbReference type="NCBI Taxonomy" id="1448309"/>
    <lineage>
        <taxon>Eukaryota</taxon>
        <taxon>Fungi</taxon>
        <taxon>Dikarya</taxon>
        <taxon>Basidiomycota</taxon>
        <taxon>Agaricomycotina</taxon>
        <taxon>Agaricomycetes</taxon>
        <taxon>Cantharellales</taxon>
        <taxon>Hydnaceae</taxon>
        <taxon>Hydnum</taxon>
    </lineage>
</organism>
<name>A0A9P6BAL5_9AGAM</name>
<feature type="chain" id="PRO_5040153975" description="Secreted protein" evidence="1">
    <location>
        <begin position="23"/>
        <end position="95"/>
    </location>
</feature>
<keyword evidence="1" id="KW-0732">Signal</keyword>
<dbReference type="AlphaFoldDB" id="A0A9P6BAL5"/>
<gene>
    <name evidence="2" type="ORF">BS47DRAFT_1335667</name>
</gene>
<feature type="signal peptide" evidence="1">
    <location>
        <begin position="1"/>
        <end position="22"/>
    </location>
</feature>
<evidence type="ECO:0000313" key="3">
    <source>
        <dbReference type="Proteomes" id="UP000886523"/>
    </source>
</evidence>
<evidence type="ECO:0008006" key="4">
    <source>
        <dbReference type="Google" id="ProtNLM"/>
    </source>
</evidence>
<reference evidence="2" key="1">
    <citation type="journal article" date="2020" name="Nat. Commun.">
        <title>Large-scale genome sequencing of mycorrhizal fungi provides insights into the early evolution of symbiotic traits.</title>
        <authorList>
            <person name="Miyauchi S."/>
            <person name="Kiss E."/>
            <person name="Kuo A."/>
            <person name="Drula E."/>
            <person name="Kohler A."/>
            <person name="Sanchez-Garcia M."/>
            <person name="Morin E."/>
            <person name="Andreopoulos B."/>
            <person name="Barry K.W."/>
            <person name="Bonito G."/>
            <person name="Buee M."/>
            <person name="Carver A."/>
            <person name="Chen C."/>
            <person name="Cichocki N."/>
            <person name="Clum A."/>
            <person name="Culley D."/>
            <person name="Crous P.W."/>
            <person name="Fauchery L."/>
            <person name="Girlanda M."/>
            <person name="Hayes R.D."/>
            <person name="Keri Z."/>
            <person name="LaButti K."/>
            <person name="Lipzen A."/>
            <person name="Lombard V."/>
            <person name="Magnuson J."/>
            <person name="Maillard F."/>
            <person name="Murat C."/>
            <person name="Nolan M."/>
            <person name="Ohm R.A."/>
            <person name="Pangilinan J."/>
            <person name="Pereira M.F."/>
            <person name="Perotto S."/>
            <person name="Peter M."/>
            <person name="Pfister S."/>
            <person name="Riley R."/>
            <person name="Sitrit Y."/>
            <person name="Stielow J.B."/>
            <person name="Szollosi G."/>
            <person name="Zifcakova L."/>
            <person name="Stursova M."/>
            <person name="Spatafora J.W."/>
            <person name="Tedersoo L."/>
            <person name="Vaario L.M."/>
            <person name="Yamada A."/>
            <person name="Yan M."/>
            <person name="Wang P."/>
            <person name="Xu J."/>
            <person name="Bruns T."/>
            <person name="Baldrian P."/>
            <person name="Vilgalys R."/>
            <person name="Dunand C."/>
            <person name="Henrissat B."/>
            <person name="Grigoriev I.V."/>
            <person name="Hibbett D."/>
            <person name="Nagy L.G."/>
            <person name="Martin F.M."/>
        </authorList>
    </citation>
    <scope>NUCLEOTIDE SEQUENCE</scope>
    <source>
        <strain evidence="2">UP504</strain>
    </source>
</reference>
<comment type="caution">
    <text evidence="2">The sequence shown here is derived from an EMBL/GenBank/DDBJ whole genome shotgun (WGS) entry which is preliminary data.</text>
</comment>
<dbReference type="Proteomes" id="UP000886523">
    <property type="component" value="Unassembled WGS sequence"/>
</dbReference>
<protein>
    <recommendedName>
        <fullName evidence="4">Secreted protein</fullName>
    </recommendedName>
</protein>
<accession>A0A9P6BAL5</accession>
<proteinExistence type="predicted"/>